<dbReference type="AlphaFoldDB" id="A0A1I6X7G9"/>
<protein>
    <submittedName>
        <fullName evidence="1">Uncharacterized protein</fullName>
    </submittedName>
</protein>
<evidence type="ECO:0000313" key="1">
    <source>
        <dbReference type="EMBL" id="SFT34209.1"/>
    </source>
</evidence>
<reference evidence="1 2" key="1">
    <citation type="submission" date="2016-10" db="EMBL/GenBank/DDBJ databases">
        <authorList>
            <person name="de Groot N.N."/>
        </authorList>
    </citation>
    <scope>NUCLEOTIDE SEQUENCE [LARGE SCALE GENOMIC DNA]</scope>
    <source>
        <strain evidence="1 2">CGMCC 1.10959</strain>
    </source>
</reference>
<dbReference type="OrthoDB" id="7863383at2"/>
<sequence>MSMSFFRPDQPLHTVWSDRPRGPEETALDCETAVTLACLLGPAFAAAPDWARLIATLADNGFRLEFQDSRLVLVNEMTEIGLCTCAFLGHSLATLSDRLGKPCVQAGTGRLVAKPENG</sequence>
<keyword evidence="2" id="KW-1185">Reference proteome</keyword>
<gene>
    <name evidence="1" type="ORF">SAMN05216236_101114</name>
</gene>
<dbReference type="eggNOG" id="ENOG5033AV2">
    <property type="taxonomic scope" value="Bacteria"/>
</dbReference>
<name>A0A1I6X7G9_9RHOB</name>
<dbReference type="STRING" id="999627.SAMN05216236_101114"/>
<dbReference type="Proteomes" id="UP000182466">
    <property type="component" value="Unassembled WGS sequence"/>
</dbReference>
<organism evidence="1 2">
    <name type="scientific">Sedimentitalea nanhaiensis</name>
    <dbReference type="NCBI Taxonomy" id="999627"/>
    <lineage>
        <taxon>Bacteria</taxon>
        <taxon>Pseudomonadati</taxon>
        <taxon>Pseudomonadota</taxon>
        <taxon>Alphaproteobacteria</taxon>
        <taxon>Rhodobacterales</taxon>
        <taxon>Paracoccaceae</taxon>
        <taxon>Sedimentitalea</taxon>
    </lineage>
</organism>
<accession>A0A1I6X7G9</accession>
<dbReference type="EMBL" id="FPAW01000001">
    <property type="protein sequence ID" value="SFT34209.1"/>
    <property type="molecule type" value="Genomic_DNA"/>
</dbReference>
<dbReference type="RefSeq" id="WP_081710477.1">
    <property type="nucleotide sequence ID" value="NZ_FPAW01000001.1"/>
</dbReference>
<evidence type="ECO:0000313" key="2">
    <source>
        <dbReference type="Proteomes" id="UP000182466"/>
    </source>
</evidence>
<proteinExistence type="predicted"/>